<feature type="compositionally biased region" description="Low complexity" evidence="5">
    <location>
        <begin position="526"/>
        <end position="540"/>
    </location>
</feature>
<keyword evidence="2" id="KW-0853">WD repeat</keyword>
<evidence type="ECO:0000256" key="2">
    <source>
        <dbReference type="ARBA" id="ARBA00022574"/>
    </source>
</evidence>
<dbReference type="Pfam" id="PF08662">
    <property type="entry name" value="eIF2A"/>
    <property type="match status" value="1"/>
</dbReference>
<dbReference type="SUPFAM" id="SSF82171">
    <property type="entry name" value="DPP6 N-terminal domain-like"/>
    <property type="match status" value="1"/>
</dbReference>
<dbReference type="GO" id="GO:0003729">
    <property type="term" value="F:mRNA binding"/>
    <property type="evidence" value="ECO:0007669"/>
    <property type="project" value="TreeGrafter"/>
</dbReference>
<evidence type="ECO:0000313" key="8">
    <source>
        <dbReference type="Proteomes" id="UP001465755"/>
    </source>
</evidence>
<sequence length="629" mass="66029">MNQLLLVRTPEEINLRKVDPAAGAAATPSSSLRENVSSVVWSNDGSAAAVLTERSIRVVEGGSLQTVTTIPAPQTNAVAFSQSGKLLLTHQRPFRIEGNPGKNLTLWQWREAKPCFQVTHKGFVREDWPCLHLTEDESEAFHLVNNTVNCYLVGSQGGAERRLQLKGLERGGFAVAPAGLPRIAAYVCESKGAPGFVGIWDHAALPPGGDPPQAIARRSFFNANHVKLMWACTGKALLALTTADADPTNKSYYGDSKLNFLSGDGQNDALLQLKEGPVHDAQWAPDGASFAVVAGHMPARTQVLDSNCRLIADLGTGSHNLLRWNPQCRFLAVAGFGNLPGDVAFHERTGPKQFQQLGAVRAENGVVAEWSPDGRALLVATTAPRLRMDNAFALYRYDGALLAKHPVEVLLDACWRPTPKGTFPDRPSSPGRSAPAASTSGSTGGKGTANGAAPSKISYVPPQFRGDAGASASSSLHGPPKAAFRTARLPPGAEPAEEPAKAASKNARKRSNKAKSKSEQQPQPDPAGSPAGATSASMPADKANGSAPAVSGQQDSAQQTSAPAAAGDADGGAAAEAAKRGRALQKKLRQVQQLKEKAASGTALEPEQVQKIAGEKELIAELQSLGITA</sequence>
<reference evidence="7 8" key="1">
    <citation type="journal article" date="2024" name="Nat. Commun.">
        <title>Phylogenomics reveals the evolutionary origins of lichenization in chlorophyte algae.</title>
        <authorList>
            <person name="Puginier C."/>
            <person name="Libourel C."/>
            <person name="Otte J."/>
            <person name="Skaloud P."/>
            <person name="Haon M."/>
            <person name="Grisel S."/>
            <person name="Petersen M."/>
            <person name="Berrin J.G."/>
            <person name="Delaux P.M."/>
            <person name="Dal Grande F."/>
            <person name="Keller J."/>
        </authorList>
    </citation>
    <scope>NUCLEOTIDE SEQUENCE [LARGE SCALE GENOMIC DNA]</scope>
    <source>
        <strain evidence="7 8">SAG 2036</strain>
    </source>
</reference>
<dbReference type="GO" id="GO:0043022">
    <property type="term" value="F:ribosome binding"/>
    <property type="evidence" value="ECO:0007669"/>
    <property type="project" value="TreeGrafter"/>
</dbReference>
<dbReference type="AlphaFoldDB" id="A0AAW1PD32"/>
<feature type="region of interest" description="Disordered" evidence="5">
    <location>
        <begin position="421"/>
        <end position="607"/>
    </location>
</feature>
<keyword evidence="3" id="KW-0677">Repeat</keyword>
<dbReference type="EMBL" id="JALJOQ010000042">
    <property type="protein sequence ID" value="KAK9805709.1"/>
    <property type="molecule type" value="Genomic_DNA"/>
</dbReference>
<dbReference type="InterPro" id="IPR011387">
    <property type="entry name" value="TIF2A"/>
</dbReference>
<feature type="compositionally biased region" description="Basic residues" evidence="5">
    <location>
        <begin position="506"/>
        <end position="515"/>
    </location>
</feature>
<feature type="compositionally biased region" description="Low complexity" evidence="5">
    <location>
        <begin position="428"/>
        <end position="441"/>
    </location>
</feature>
<keyword evidence="1" id="KW-0396">Initiation factor</keyword>
<feature type="compositionally biased region" description="Polar residues" evidence="5">
    <location>
        <begin position="551"/>
        <end position="561"/>
    </location>
</feature>
<dbReference type="InterPro" id="IPR013979">
    <property type="entry name" value="TIF_beta_prop-like"/>
</dbReference>
<evidence type="ECO:0000256" key="4">
    <source>
        <dbReference type="ARBA" id="ARBA00022917"/>
    </source>
</evidence>
<dbReference type="PANTHER" id="PTHR13227:SF0">
    <property type="entry name" value="EUKARYOTIC TRANSLATION INITIATION FACTOR 2A"/>
    <property type="match status" value="1"/>
</dbReference>
<feature type="domain" description="Translation initiation factor beta propellor-like" evidence="6">
    <location>
        <begin position="218"/>
        <end position="412"/>
    </location>
</feature>
<organism evidence="7 8">
    <name type="scientific">Symbiochloris irregularis</name>
    <dbReference type="NCBI Taxonomy" id="706552"/>
    <lineage>
        <taxon>Eukaryota</taxon>
        <taxon>Viridiplantae</taxon>
        <taxon>Chlorophyta</taxon>
        <taxon>core chlorophytes</taxon>
        <taxon>Trebouxiophyceae</taxon>
        <taxon>Trebouxiales</taxon>
        <taxon>Trebouxiaceae</taxon>
        <taxon>Symbiochloris</taxon>
    </lineage>
</organism>
<protein>
    <recommendedName>
        <fullName evidence="6">Translation initiation factor beta propellor-like domain-containing protein</fullName>
    </recommendedName>
</protein>
<name>A0AAW1PD32_9CHLO</name>
<feature type="compositionally biased region" description="Low complexity" evidence="5">
    <location>
        <begin position="562"/>
        <end position="576"/>
    </location>
</feature>
<evidence type="ECO:0000256" key="5">
    <source>
        <dbReference type="SAM" id="MobiDB-lite"/>
    </source>
</evidence>
<dbReference type="InterPro" id="IPR011042">
    <property type="entry name" value="6-blade_b-propeller_TolB-like"/>
</dbReference>
<dbReference type="GO" id="GO:0003743">
    <property type="term" value="F:translation initiation factor activity"/>
    <property type="evidence" value="ECO:0007669"/>
    <property type="project" value="UniProtKB-KW"/>
</dbReference>
<gene>
    <name evidence="7" type="ORF">WJX73_000716</name>
</gene>
<dbReference type="Proteomes" id="UP001465755">
    <property type="component" value="Unassembled WGS sequence"/>
</dbReference>
<dbReference type="GO" id="GO:0022627">
    <property type="term" value="C:cytosolic small ribosomal subunit"/>
    <property type="evidence" value="ECO:0007669"/>
    <property type="project" value="TreeGrafter"/>
</dbReference>
<proteinExistence type="predicted"/>
<evidence type="ECO:0000256" key="1">
    <source>
        <dbReference type="ARBA" id="ARBA00022540"/>
    </source>
</evidence>
<evidence type="ECO:0000259" key="6">
    <source>
        <dbReference type="Pfam" id="PF08662"/>
    </source>
</evidence>
<dbReference type="PANTHER" id="PTHR13227">
    <property type="entry name" value="EUKARYOTIC TRANSLATION INITIATION FACTOR 2A"/>
    <property type="match status" value="1"/>
</dbReference>
<feature type="compositionally biased region" description="Basic residues" evidence="5">
    <location>
        <begin position="580"/>
        <end position="589"/>
    </location>
</feature>
<dbReference type="Gene3D" id="2.120.10.30">
    <property type="entry name" value="TolB, C-terminal domain"/>
    <property type="match status" value="1"/>
</dbReference>
<evidence type="ECO:0000313" key="7">
    <source>
        <dbReference type="EMBL" id="KAK9805709.1"/>
    </source>
</evidence>
<keyword evidence="4" id="KW-0648">Protein biosynthesis</keyword>
<comment type="caution">
    <text evidence="7">The sequence shown here is derived from an EMBL/GenBank/DDBJ whole genome shotgun (WGS) entry which is preliminary data.</text>
</comment>
<accession>A0AAW1PD32</accession>
<dbReference type="GO" id="GO:0000049">
    <property type="term" value="F:tRNA binding"/>
    <property type="evidence" value="ECO:0007669"/>
    <property type="project" value="TreeGrafter"/>
</dbReference>
<keyword evidence="8" id="KW-1185">Reference proteome</keyword>
<evidence type="ECO:0000256" key="3">
    <source>
        <dbReference type="ARBA" id="ARBA00022737"/>
    </source>
</evidence>